<reference evidence="1" key="2">
    <citation type="submission" date="2021-02" db="EMBL/GenBank/DDBJ databases">
        <title>Aspergillus puulaauensis MK2 genome sequence.</title>
        <authorList>
            <person name="Futagami T."/>
            <person name="Mori K."/>
            <person name="Kadooka C."/>
            <person name="Tanaka T."/>
        </authorList>
    </citation>
    <scope>NUCLEOTIDE SEQUENCE</scope>
    <source>
        <strain evidence="1">MK2</strain>
    </source>
</reference>
<dbReference type="AlphaFoldDB" id="A0A7R7XIM8"/>
<gene>
    <name evidence="1" type="ORF">APUU_30341A</name>
</gene>
<dbReference type="OrthoDB" id="3016366at2759"/>
<dbReference type="KEGG" id="apuu:APUU_30341A"/>
<organism evidence="1 2">
    <name type="scientific">Aspergillus puulaauensis</name>
    <dbReference type="NCBI Taxonomy" id="1220207"/>
    <lineage>
        <taxon>Eukaryota</taxon>
        <taxon>Fungi</taxon>
        <taxon>Dikarya</taxon>
        <taxon>Ascomycota</taxon>
        <taxon>Pezizomycotina</taxon>
        <taxon>Eurotiomycetes</taxon>
        <taxon>Eurotiomycetidae</taxon>
        <taxon>Eurotiales</taxon>
        <taxon>Aspergillaceae</taxon>
        <taxon>Aspergillus</taxon>
    </lineage>
</organism>
<dbReference type="RefSeq" id="XP_041554310.1">
    <property type="nucleotide sequence ID" value="XM_041701423.1"/>
</dbReference>
<reference evidence="1" key="1">
    <citation type="submission" date="2021-01" db="EMBL/GenBank/DDBJ databases">
        <authorList>
            <consortium name="Aspergillus puulaauensis MK2 genome sequencing consortium"/>
            <person name="Kazuki M."/>
            <person name="Futagami T."/>
        </authorList>
    </citation>
    <scope>NUCLEOTIDE SEQUENCE</scope>
    <source>
        <strain evidence="1">MK2</strain>
    </source>
</reference>
<dbReference type="Proteomes" id="UP000654913">
    <property type="component" value="Chromosome 3"/>
</dbReference>
<keyword evidence="2" id="KW-1185">Reference proteome</keyword>
<accession>A0A7R7XIM8</accession>
<dbReference type="EMBL" id="AP024445">
    <property type="protein sequence ID" value="BCS22116.1"/>
    <property type="molecule type" value="Genomic_DNA"/>
</dbReference>
<name>A0A7R7XIM8_9EURO</name>
<proteinExistence type="predicted"/>
<evidence type="ECO:0000313" key="2">
    <source>
        <dbReference type="Proteomes" id="UP000654913"/>
    </source>
</evidence>
<protein>
    <submittedName>
        <fullName evidence="1">Uncharacterized protein</fullName>
    </submittedName>
</protein>
<dbReference type="GeneID" id="64972121"/>
<evidence type="ECO:0000313" key="1">
    <source>
        <dbReference type="EMBL" id="BCS22116.1"/>
    </source>
</evidence>
<sequence length="165" mass="18520">MTTTLLPNTLYICLFLRSDPPLPDDFHWALYHHSTNSGTKYHITNEGRGWIAGHSCESPSSILKSFLLVGLIRVAGLNNTNTNTDDLNRKIDSTLRSHDDKLNDKDGVTCRIWLFEMLSILYSEGLLTDVKCGGDMKMLERVVKQWGNGFAEGGARNVQPRPVEI</sequence>